<dbReference type="InterPro" id="IPR017456">
    <property type="entry name" value="CTP_synthase_N"/>
</dbReference>
<comment type="caution">
    <text evidence="12">The sequence shown here is derived from an EMBL/GenBank/DDBJ whole genome shotgun (WGS) entry which is preliminary data.</text>
</comment>
<accession>A0A9W9UBC2</accession>
<dbReference type="InterPro" id="IPR004468">
    <property type="entry name" value="CTP_synthase"/>
</dbReference>
<dbReference type="EMBL" id="JAPZBQ010000005">
    <property type="protein sequence ID" value="KAJ5329194.1"/>
    <property type="molecule type" value="Genomic_DNA"/>
</dbReference>
<dbReference type="GO" id="GO:0005524">
    <property type="term" value="F:ATP binding"/>
    <property type="evidence" value="ECO:0007669"/>
    <property type="project" value="UniProtKB-KW"/>
</dbReference>
<dbReference type="Pfam" id="PF06418">
    <property type="entry name" value="CTP_synth_N"/>
    <property type="match status" value="1"/>
</dbReference>
<dbReference type="Gene3D" id="3.40.50.300">
    <property type="entry name" value="P-loop containing nucleotide triphosphate hydrolases"/>
    <property type="match status" value="1"/>
</dbReference>
<dbReference type="SUPFAM" id="SSF52317">
    <property type="entry name" value="Class I glutamine amidotransferase-like"/>
    <property type="match status" value="1"/>
</dbReference>
<dbReference type="PANTHER" id="PTHR11550">
    <property type="entry name" value="CTP SYNTHASE"/>
    <property type="match status" value="1"/>
</dbReference>
<dbReference type="GO" id="GO:0042802">
    <property type="term" value="F:identical protein binding"/>
    <property type="evidence" value="ECO:0007669"/>
    <property type="project" value="TreeGrafter"/>
</dbReference>
<evidence type="ECO:0000256" key="1">
    <source>
        <dbReference type="ARBA" id="ARBA00005171"/>
    </source>
</evidence>
<dbReference type="NCBIfam" id="TIGR00337">
    <property type="entry name" value="PyrG"/>
    <property type="match status" value="1"/>
</dbReference>
<dbReference type="InterPro" id="IPR029062">
    <property type="entry name" value="Class_I_gatase-like"/>
</dbReference>
<dbReference type="SUPFAM" id="SSF52540">
    <property type="entry name" value="P-loop containing nucleoside triphosphate hydrolases"/>
    <property type="match status" value="1"/>
</dbReference>
<dbReference type="GO" id="GO:0097268">
    <property type="term" value="C:cytoophidium"/>
    <property type="evidence" value="ECO:0007669"/>
    <property type="project" value="TreeGrafter"/>
</dbReference>
<comment type="similarity">
    <text evidence="2 9">Belongs to the CTP synthase family.</text>
</comment>
<evidence type="ECO:0000256" key="9">
    <source>
        <dbReference type="RuleBase" id="RU810713"/>
    </source>
</evidence>
<evidence type="ECO:0000256" key="2">
    <source>
        <dbReference type="ARBA" id="ARBA00007533"/>
    </source>
</evidence>
<dbReference type="InterPro" id="IPR027417">
    <property type="entry name" value="P-loop_NTPase"/>
</dbReference>
<evidence type="ECO:0000256" key="8">
    <source>
        <dbReference type="ARBA" id="ARBA00047781"/>
    </source>
</evidence>
<reference evidence="12" key="2">
    <citation type="journal article" date="2023" name="IMA Fungus">
        <title>Comparative genomic study of the Penicillium genus elucidates a diverse pangenome and 15 lateral gene transfer events.</title>
        <authorList>
            <person name="Petersen C."/>
            <person name="Sorensen T."/>
            <person name="Nielsen M.R."/>
            <person name="Sondergaard T.E."/>
            <person name="Sorensen J.L."/>
            <person name="Fitzpatrick D.A."/>
            <person name="Frisvad J.C."/>
            <person name="Nielsen K.L."/>
        </authorList>
    </citation>
    <scope>NUCLEOTIDE SEQUENCE</scope>
    <source>
        <strain evidence="12">IBT 35673</strain>
    </source>
</reference>
<evidence type="ECO:0000313" key="12">
    <source>
        <dbReference type="EMBL" id="KAJ5329194.1"/>
    </source>
</evidence>
<evidence type="ECO:0000313" key="13">
    <source>
        <dbReference type="Proteomes" id="UP001147695"/>
    </source>
</evidence>
<feature type="domain" description="Glutamine amidotransferase" evidence="10">
    <location>
        <begin position="322"/>
        <end position="563"/>
    </location>
</feature>
<keyword evidence="7 9" id="KW-0665">Pyrimidine biosynthesis</keyword>
<evidence type="ECO:0000259" key="11">
    <source>
        <dbReference type="Pfam" id="PF06418"/>
    </source>
</evidence>
<feature type="domain" description="CTP synthase N-terminal" evidence="11">
    <location>
        <begin position="2"/>
        <end position="274"/>
    </location>
</feature>
<evidence type="ECO:0000256" key="5">
    <source>
        <dbReference type="ARBA" id="ARBA00022840"/>
    </source>
</evidence>
<evidence type="ECO:0000256" key="4">
    <source>
        <dbReference type="ARBA" id="ARBA00022741"/>
    </source>
</evidence>
<dbReference type="PANTHER" id="PTHR11550:SF0">
    <property type="entry name" value="CTP SYNTHASE-RELATED"/>
    <property type="match status" value="1"/>
</dbReference>
<comment type="function">
    <text evidence="9">Catalyzes the ATP-dependent amination of UTP to CTP with either L-glutamine or ammonia as the source of nitrogen.</text>
</comment>
<dbReference type="GO" id="GO:0003883">
    <property type="term" value="F:CTP synthase activity"/>
    <property type="evidence" value="ECO:0007669"/>
    <property type="project" value="UniProtKB-UniRule"/>
</dbReference>
<sequence>MKYVVVTGGVISGVGKGIIASSAGLLLQSIGLVVTCIKIDPYINVDASQMSPLQHGEIYVTDDGGQVDLDIGNYERYLSISLHKENHITTGKIYENVINAERRGDYLGKTVQVVPHVTDAIQDQIQRAAKISVDESQSEPDVCIIELGGTVGDIESSPFIHALAQLRKKVGKENFVQIHVSYIPIVPPGPSGEQKTKPTQKSISDVRGAGLTPDLIACRCETPLHPSTTQKIATMCSVEPEQVFSVHDESTTYHLPILLRRQNLLDAISKHLDILSSVRIPPERLSHSTEMWKTWVDLAHSQEVVHETVSIALVGQYAANRNAYLSISKALEHASMYCHKKVQILWINAPDLADESLEDSPVKYHKAWHDLCSAQGVLVPGEPEVPYWRGMLKAINWARVNHKPFLGIGMGFGLAAIENALTHYSISLGSDVQFHEIWRRTLGPINFNDARVDESMHLGIYLCKSQSRFDESKVGTLYENIQPHARDHHLSERYEKQIRARYRHQQVGSPDLAQYLKLIGFVITANDKSSNRPAIIEMYDLPWFVCVRFEPQFTSRVLQPNKIILGFFAASAGCLDEVTQAVQQGRRSFGGT</sequence>
<gene>
    <name evidence="12" type="ORF">N7452_009584</name>
</gene>
<organism evidence="12 13">
    <name type="scientific">Penicillium brevicompactum</name>
    <dbReference type="NCBI Taxonomy" id="5074"/>
    <lineage>
        <taxon>Eukaryota</taxon>
        <taxon>Fungi</taxon>
        <taxon>Dikarya</taxon>
        <taxon>Ascomycota</taxon>
        <taxon>Pezizomycotina</taxon>
        <taxon>Eurotiomycetes</taxon>
        <taxon>Eurotiomycetidae</taxon>
        <taxon>Eurotiales</taxon>
        <taxon>Aspergillaceae</taxon>
        <taxon>Penicillium</taxon>
    </lineage>
</organism>
<keyword evidence="6 9" id="KW-0315">Glutamine amidotransferase</keyword>
<protein>
    <recommendedName>
        <fullName evidence="9">CTP synthase</fullName>
        <ecNumber evidence="9">6.3.4.2</ecNumber>
    </recommendedName>
    <alternativeName>
        <fullName evidence="9">UTP--ammonia ligase</fullName>
    </alternativeName>
</protein>
<evidence type="ECO:0000259" key="10">
    <source>
        <dbReference type="Pfam" id="PF00117"/>
    </source>
</evidence>
<dbReference type="Gene3D" id="3.40.50.880">
    <property type="match status" value="1"/>
</dbReference>
<keyword evidence="3 9" id="KW-0436">Ligase</keyword>
<reference evidence="12" key="1">
    <citation type="submission" date="2022-12" db="EMBL/GenBank/DDBJ databases">
        <authorList>
            <person name="Petersen C."/>
        </authorList>
    </citation>
    <scope>NUCLEOTIDE SEQUENCE</scope>
    <source>
        <strain evidence="12">IBT 35673</strain>
    </source>
</reference>
<keyword evidence="4 9" id="KW-0547">Nucleotide-binding</keyword>
<evidence type="ECO:0000256" key="6">
    <source>
        <dbReference type="ARBA" id="ARBA00022962"/>
    </source>
</evidence>
<dbReference type="Pfam" id="PF00117">
    <property type="entry name" value="GATase"/>
    <property type="match status" value="1"/>
</dbReference>
<dbReference type="AlphaFoldDB" id="A0A9W9UBC2"/>
<keyword evidence="5 9" id="KW-0067">ATP-binding</keyword>
<dbReference type="InterPro" id="IPR017926">
    <property type="entry name" value="GATASE"/>
</dbReference>
<proteinExistence type="inferred from homology"/>
<dbReference type="GO" id="GO:0019856">
    <property type="term" value="P:pyrimidine nucleobase biosynthetic process"/>
    <property type="evidence" value="ECO:0007669"/>
    <property type="project" value="TreeGrafter"/>
</dbReference>
<comment type="catalytic activity">
    <reaction evidence="8 9">
        <text>UTP + L-glutamine + ATP + H2O = CTP + L-glutamate + ADP + phosphate + 2 H(+)</text>
        <dbReference type="Rhea" id="RHEA:26426"/>
        <dbReference type="ChEBI" id="CHEBI:15377"/>
        <dbReference type="ChEBI" id="CHEBI:15378"/>
        <dbReference type="ChEBI" id="CHEBI:29985"/>
        <dbReference type="ChEBI" id="CHEBI:30616"/>
        <dbReference type="ChEBI" id="CHEBI:37563"/>
        <dbReference type="ChEBI" id="CHEBI:43474"/>
        <dbReference type="ChEBI" id="CHEBI:46398"/>
        <dbReference type="ChEBI" id="CHEBI:58359"/>
        <dbReference type="ChEBI" id="CHEBI:456216"/>
        <dbReference type="EC" id="6.3.4.2"/>
    </reaction>
</comment>
<dbReference type="CDD" id="cd03113">
    <property type="entry name" value="CTPS_N"/>
    <property type="match status" value="1"/>
</dbReference>
<dbReference type="NCBIfam" id="NF003792">
    <property type="entry name" value="PRK05380.1"/>
    <property type="match status" value="1"/>
</dbReference>
<dbReference type="Proteomes" id="UP001147695">
    <property type="component" value="Unassembled WGS sequence"/>
</dbReference>
<dbReference type="GO" id="GO:0005737">
    <property type="term" value="C:cytoplasm"/>
    <property type="evidence" value="ECO:0007669"/>
    <property type="project" value="TreeGrafter"/>
</dbReference>
<name>A0A9W9UBC2_PENBR</name>
<evidence type="ECO:0000256" key="7">
    <source>
        <dbReference type="ARBA" id="ARBA00022975"/>
    </source>
</evidence>
<comment type="pathway">
    <text evidence="1 9">Pyrimidine metabolism; CTP biosynthesis via de novo pathway; CTP from UDP: step 2/2.</text>
</comment>
<dbReference type="GO" id="GO:0044210">
    <property type="term" value="P:'de novo' CTP biosynthetic process"/>
    <property type="evidence" value="ECO:0007669"/>
    <property type="project" value="UniProtKB-UniRule"/>
</dbReference>
<evidence type="ECO:0000256" key="3">
    <source>
        <dbReference type="ARBA" id="ARBA00022598"/>
    </source>
</evidence>
<dbReference type="FunFam" id="3.40.50.300:FF:000207">
    <property type="entry name" value="CTP synthase"/>
    <property type="match status" value="1"/>
</dbReference>
<dbReference type="EC" id="6.3.4.2" evidence="9"/>